<dbReference type="InterPro" id="IPR032787">
    <property type="entry name" value="Prok-E2_D"/>
</dbReference>
<evidence type="ECO:0008006" key="3">
    <source>
        <dbReference type="Google" id="ProtNLM"/>
    </source>
</evidence>
<protein>
    <recommendedName>
        <fullName evidence="3">PRTRC system protein B</fullName>
    </recommendedName>
</protein>
<reference evidence="1 2" key="1">
    <citation type="submission" date="2021-08" db="EMBL/GenBank/DDBJ databases">
        <authorList>
            <person name="Peeters C."/>
        </authorList>
    </citation>
    <scope>NUCLEOTIDE SEQUENCE [LARGE SCALE GENOMIC DNA]</scope>
    <source>
        <strain evidence="1 2">LMG 32289</strain>
    </source>
</reference>
<proteinExistence type="predicted"/>
<evidence type="ECO:0000313" key="2">
    <source>
        <dbReference type="Proteomes" id="UP000706525"/>
    </source>
</evidence>
<keyword evidence="2" id="KW-1185">Reference proteome</keyword>
<organism evidence="1 2">
    <name type="scientific">Cupriavidus pampae</name>
    <dbReference type="NCBI Taxonomy" id="659251"/>
    <lineage>
        <taxon>Bacteria</taxon>
        <taxon>Pseudomonadati</taxon>
        <taxon>Pseudomonadota</taxon>
        <taxon>Betaproteobacteria</taxon>
        <taxon>Burkholderiales</taxon>
        <taxon>Burkholderiaceae</taxon>
        <taxon>Cupriavidus</taxon>
    </lineage>
</organism>
<name>A0ABM8Y035_9BURK</name>
<evidence type="ECO:0000313" key="1">
    <source>
        <dbReference type="EMBL" id="CAG9186067.1"/>
    </source>
</evidence>
<dbReference type="Pfam" id="PF14460">
    <property type="entry name" value="Prok-E2_D"/>
    <property type="match status" value="1"/>
</dbReference>
<dbReference type="EMBL" id="CAJZAG010000016">
    <property type="protein sequence ID" value="CAG9186067.1"/>
    <property type="molecule type" value="Genomic_DNA"/>
</dbReference>
<gene>
    <name evidence="1" type="ORF">LMG32289_06244</name>
</gene>
<accession>A0ABM8Y035</accession>
<dbReference type="NCBIfam" id="TIGR03737">
    <property type="entry name" value="PRTRC_B"/>
    <property type="match status" value="1"/>
</dbReference>
<dbReference type="Proteomes" id="UP000706525">
    <property type="component" value="Unassembled WGS sequence"/>
</dbReference>
<dbReference type="InterPro" id="IPR022280">
    <property type="entry name" value="PRTRC_protein-B"/>
</dbReference>
<dbReference type="RefSeq" id="WP_223995357.1">
    <property type="nucleotide sequence ID" value="NZ_CAJZAG010000016.1"/>
</dbReference>
<sequence>MPKILTASRSHDVALQGAILLYGQGPGQFSYGTAHRIELDAAGRPVLGAGVPLNRSAVIHAVREVAAHALPKGEFLTPNVLSISANAVTWWCPAAKRRVFFKCKELGERTAIVSHPALVFQASQSGFSVFALEVDERPEPDSTLFEPPYFNTWNRGKICIGSAQVPKQIDVASISGWEEGFFNSAFTHPNHGDKRVEYERGVFAFWKDMLDGQFPDFPKQVLVPMKLKLGDLIAGKMEN</sequence>
<comment type="caution">
    <text evidence="1">The sequence shown here is derived from an EMBL/GenBank/DDBJ whole genome shotgun (WGS) entry which is preliminary data.</text>
</comment>